<feature type="domain" description="Glutamine amidotransferase type-2" evidence="9">
    <location>
        <begin position="2"/>
        <end position="211"/>
    </location>
</feature>
<dbReference type="GO" id="GO:0004066">
    <property type="term" value="F:asparagine synthase (glutamine-hydrolyzing) activity"/>
    <property type="evidence" value="ECO:0007669"/>
    <property type="project" value="UniProtKB-EC"/>
</dbReference>
<comment type="caution">
    <text evidence="10">The sequence shown here is derived from an EMBL/GenBank/DDBJ whole genome shotgun (WGS) entry which is preliminary data.</text>
</comment>
<dbReference type="Proteomes" id="UP001596083">
    <property type="component" value="Unassembled WGS sequence"/>
</dbReference>
<comment type="catalytic activity">
    <reaction evidence="8">
        <text>L-aspartate + L-glutamine + ATP + H2O = L-asparagine + L-glutamate + AMP + diphosphate + H(+)</text>
        <dbReference type="Rhea" id="RHEA:12228"/>
        <dbReference type="ChEBI" id="CHEBI:15377"/>
        <dbReference type="ChEBI" id="CHEBI:15378"/>
        <dbReference type="ChEBI" id="CHEBI:29985"/>
        <dbReference type="ChEBI" id="CHEBI:29991"/>
        <dbReference type="ChEBI" id="CHEBI:30616"/>
        <dbReference type="ChEBI" id="CHEBI:33019"/>
        <dbReference type="ChEBI" id="CHEBI:58048"/>
        <dbReference type="ChEBI" id="CHEBI:58359"/>
        <dbReference type="ChEBI" id="CHEBI:456215"/>
        <dbReference type="EC" id="6.3.5.4"/>
    </reaction>
</comment>
<gene>
    <name evidence="10" type="primary">asnB</name>
    <name evidence="10" type="ORF">ACFP1Z_29070</name>
</gene>
<dbReference type="Pfam" id="PF13537">
    <property type="entry name" value="GATase_7"/>
    <property type="match status" value="1"/>
</dbReference>
<evidence type="ECO:0000256" key="4">
    <source>
        <dbReference type="ARBA" id="ARBA00022741"/>
    </source>
</evidence>
<dbReference type="SUPFAM" id="SSF52402">
    <property type="entry name" value="Adenine nucleotide alpha hydrolases-like"/>
    <property type="match status" value="1"/>
</dbReference>
<dbReference type="EMBL" id="JBHSPB010000025">
    <property type="protein sequence ID" value="MFC5724216.1"/>
    <property type="molecule type" value="Genomic_DNA"/>
</dbReference>
<name>A0ABW0ZA51_9ACTN</name>
<dbReference type="InterPro" id="IPR006426">
    <property type="entry name" value="Asn_synth_AEB"/>
</dbReference>
<evidence type="ECO:0000256" key="1">
    <source>
        <dbReference type="ARBA" id="ARBA00005187"/>
    </source>
</evidence>
<dbReference type="EC" id="6.3.5.4" evidence="3"/>
<evidence type="ECO:0000256" key="6">
    <source>
        <dbReference type="ARBA" id="ARBA00022888"/>
    </source>
</evidence>
<evidence type="ECO:0000256" key="2">
    <source>
        <dbReference type="ARBA" id="ARBA00005752"/>
    </source>
</evidence>
<dbReference type="PROSITE" id="PS51278">
    <property type="entry name" value="GATASE_TYPE_2"/>
    <property type="match status" value="1"/>
</dbReference>
<evidence type="ECO:0000259" key="9">
    <source>
        <dbReference type="PROSITE" id="PS51278"/>
    </source>
</evidence>
<keyword evidence="10" id="KW-0436">Ligase</keyword>
<comment type="similarity">
    <text evidence="2">Belongs to the asparagine synthetase family.</text>
</comment>
<accession>A0ABW0ZA51</accession>
<keyword evidence="6" id="KW-0061">Asparagine biosynthesis</keyword>
<keyword evidence="4" id="KW-0547">Nucleotide-binding</keyword>
<evidence type="ECO:0000256" key="8">
    <source>
        <dbReference type="ARBA" id="ARBA00048741"/>
    </source>
</evidence>
<dbReference type="InterPro" id="IPR014729">
    <property type="entry name" value="Rossmann-like_a/b/a_fold"/>
</dbReference>
<proteinExistence type="inferred from homology"/>
<dbReference type="Gene3D" id="3.40.50.620">
    <property type="entry name" value="HUPs"/>
    <property type="match status" value="1"/>
</dbReference>
<keyword evidence="7" id="KW-0315">Glutamine amidotransferase</keyword>
<dbReference type="InterPro" id="IPR033738">
    <property type="entry name" value="AsnB_N"/>
</dbReference>
<sequence length="613" mass="67025">MCRIYGCFGGEPFGPDVLGSVAAAMLPGGPDEQSLHRGDGWALGTNRLAIQGVSHGRQPFTHGALSCVFNGEIYNHRQLRAELAAQGHSFEGECDGDVLLPLYELYGDAFVSRLEGMYAIAIVDRRDDACLKLFTDHAGMKPLFHYLSADGRRLCFASELGALRRFPDFPDELDPLAVDRYLGGRAVWGPGTVHPRVRTLEPGSALRFTGGRATVAHTALKPAEPDWPAGGPTVTAAAALLDTVLREEMRRMLDADVPVCVITSGGLDSSYTTALAAHLVPDVASFNIAYQGDWPADERHFAAEAARHCGTRHHQVLLDPAGFPALVERFVRHLDQPNNAPHSLSTFALFEAVHDAGFKVALTGDGADELFAGYARFTKADRDGSATWHRTYQSTMAAVHTTTLEKLYTPDYLAHVKASGGFFGDRSGDELDRRVRAGTHGKLETLLRYDQSARFPSYILRRVDHLSMAHSVEARIPFLQPSVMRLAHALPADVKVAGDTVKAPVAEAARRWVPARIVDRPKQPFTLPIAAMIRPGEALHDMIGDLLLAPGARCHDYVRQDAVRELFHLQTQSPGAHTAEALWSLLVLESWLRAHSTPPRAPLTPRTVGRRRP</sequence>
<organism evidence="10 11">
    <name type="scientific">Streptomyces gamaensis</name>
    <dbReference type="NCBI Taxonomy" id="1763542"/>
    <lineage>
        <taxon>Bacteria</taxon>
        <taxon>Bacillati</taxon>
        <taxon>Actinomycetota</taxon>
        <taxon>Actinomycetes</taxon>
        <taxon>Kitasatosporales</taxon>
        <taxon>Streptomycetaceae</taxon>
        <taxon>Streptomyces</taxon>
    </lineage>
</organism>
<dbReference type="PANTHER" id="PTHR43284">
    <property type="entry name" value="ASPARAGINE SYNTHETASE (GLUTAMINE-HYDROLYZING)"/>
    <property type="match status" value="1"/>
</dbReference>
<evidence type="ECO:0000256" key="5">
    <source>
        <dbReference type="ARBA" id="ARBA00022840"/>
    </source>
</evidence>
<evidence type="ECO:0000256" key="7">
    <source>
        <dbReference type="ARBA" id="ARBA00022962"/>
    </source>
</evidence>
<dbReference type="CDD" id="cd00712">
    <property type="entry name" value="AsnB"/>
    <property type="match status" value="1"/>
</dbReference>
<dbReference type="InterPro" id="IPR017932">
    <property type="entry name" value="GATase_2_dom"/>
</dbReference>
<dbReference type="PIRSF" id="PIRSF001589">
    <property type="entry name" value="Asn_synthetase_glu-h"/>
    <property type="match status" value="1"/>
</dbReference>
<dbReference type="CDD" id="cd01991">
    <property type="entry name" value="Asn_synthase_B_C"/>
    <property type="match status" value="1"/>
</dbReference>
<evidence type="ECO:0000313" key="10">
    <source>
        <dbReference type="EMBL" id="MFC5724216.1"/>
    </source>
</evidence>
<evidence type="ECO:0000256" key="3">
    <source>
        <dbReference type="ARBA" id="ARBA00012737"/>
    </source>
</evidence>
<protein>
    <recommendedName>
        <fullName evidence="3">asparagine synthase (glutamine-hydrolyzing)</fullName>
        <ecNumber evidence="3">6.3.5.4</ecNumber>
    </recommendedName>
</protein>
<dbReference type="NCBIfam" id="TIGR01536">
    <property type="entry name" value="asn_synth_AEB"/>
    <property type="match status" value="1"/>
</dbReference>
<evidence type="ECO:0000313" key="11">
    <source>
        <dbReference type="Proteomes" id="UP001596083"/>
    </source>
</evidence>
<dbReference type="Pfam" id="PF00733">
    <property type="entry name" value="Asn_synthase"/>
    <property type="match status" value="1"/>
</dbReference>
<dbReference type="InterPro" id="IPR001962">
    <property type="entry name" value="Asn_synthase"/>
</dbReference>
<dbReference type="RefSeq" id="WP_390320671.1">
    <property type="nucleotide sequence ID" value="NZ_JBHSPB010000025.1"/>
</dbReference>
<dbReference type="Gene3D" id="3.60.20.10">
    <property type="entry name" value="Glutamine Phosphoribosylpyrophosphate, subunit 1, domain 1"/>
    <property type="match status" value="1"/>
</dbReference>
<keyword evidence="6" id="KW-0028">Amino-acid biosynthesis</keyword>
<keyword evidence="5" id="KW-0067">ATP-binding</keyword>
<keyword evidence="11" id="KW-1185">Reference proteome</keyword>
<dbReference type="PANTHER" id="PTHR43284:SF1">
    <property type="entry name" value="ASPARAGINE SYNTHETASE"/>
    <property type="match status" value="1"/>
</dbReference>
<dbReference type="SUPFAM" id="SSF56235">
    <property type="entry name" value="N-terminal nucleophile aminohydrolases (Ntn hydrolases)"/>
    <property type="match status" value="1"/>
</dbReference>
<dbReference type="InterPro" id="IPR051786">
    <property type="entry name" value="ASN_synthetase/amidase"/>
</dbReference>
<comment type="pathway">
    <text evidence="1">Amino-acid biosynthesis; L-asparagine biosynthesis; L-asparagine from L-aspartate (L-Gln route): step 1/1.</text>
</comment>
<dbReference type="InterPro" id="IPR029055">
    <property type="entry name" value="Ntn_hydrolases_N"/>
</dbReference>
<reference evidence="11" key="1">
    <citation type="journal article" date="2019" name="Int. J. Syst. Evol. Microbiol.">
        <title>The Global Catalogue of Microorganisms (GCM) 10K type strain sequencing project: providing services to taxonomists for standard genome sequencing and annotation.</title>
        <authorList>
            <consortium name="The Broad Institute Genomics Platform"/>
            <consortium name="The Broad Institute Genome Sequencing Center for Infectious Disease"/>
            <person name="Wu L."/>
            <person name="Ma J."/>
        </authorList>
    </citation>
    <scope>NUCLEOTIDE SEQUENCE [LARGE SCALE GENOMIC DNA]</scope>
    <source>
        <strain evidence="11">CGMCC 4.7304</strain>
    </source>
</reference>